<dbReference type="InterPro" id="IPR032675">
    <property type="entry name" value="LRR_dom_sf"/>
</dbReference>
<dbReference type="PRINTS" id="PR00364">
    <property type="entry name" value="DISEASERSIST"/>
</dbReference>
<dbReference type="GO" id="GO:0006952">
    <property type="term" value="P:defense response"/>
    <property type="evidence" value="ECO:0007669"/>
    <property type="project" value="UniProtKB-KW"/>
</dbReference>
<keyword evidence="12" id="KW-1185">Reference proteome</keyword>
<dbReference type="SUPFAM" id="SSF52058">
    <property type="entry name" value="L domain-like"/>
    <property type="match status" value="1"/>
</dbReference>
<proteinExistence type="inferred from homology"/>
<gene>
    <name evidence="11" type="ORF">COLO4_16254</name>
</gene>
<dbReference type="Gene3D" id="1.10.8.430">
    <property type="entry name" value="Helical domain of apoptotic protease-activating factors"/>
    <property type="match status" value="1"/>
</dbReference>
<dbReference type="GO" id="GO:0043531">
    <property type="term" value="F:ADP binding"/>
    <property type="evidence" value="ECO:0007669"/>
    <property type="project" value="InterPro"/>
</dbReference>
<dbReference type="InterPro" id="IPR003591">
    <property type="entry name" value="Leu-rich_rpt_typical-subtyp"/>
</dbReference>
<dbReference type="GO" id="GO:0005524">
    <property type="term" value="F:ATP binding"/>
    <property type="evidence" value="ECO:0007669"/>
    <property type="project" value="UniProtKB-KW"/>
</dbReference>
<evidence type="ECO:0000256" key="1">
    <source>
        <dbReference type="ARBA" id="ARBA00008894"/>
    </source>
</evidence>
<dbReference type="Gene3D" id="3.40.50.300">
    <property type="entry name" value="P-loop containing nucleotide triphosphate hydrolases"/>
    <property type="match status" value="1"/>
</dbReference>
<dbReference type="InterPro" id="IPR036388">
    <property type="entry name" value="WH-like_DNA-bd_sf"/>
</dbReference>
<feature type="domain" description="Disease resistance protein At4g27190-like leucine-rich repeats" evidence="9">
    <location>
        <begin position="828"/>
        <end position="938"/>
    </location>
</feature>
<dbReference type="InterPro" id="IPR001611">
    <property type="entry name" value="Leu-rich_rpt"/>
</dbReference>
<comment type="caution">
    <text evidence="11">The sequence shown here is derived from an EMBL/GenBank/DDBJ whole genome shotgun (WGS) entry which is preliminary data.</text>
</comment>
<evidence type="ECO:0000256" key="4">
    <source>
        <dbReference type="ARBA" id="ARBA00022741"/>
    </source>
</evidence>
<dbReference type="InterPro" id="IPR050905">
    <property type="entry name" value="Plant_NBS-LRR"/>
</dbReference>
<dbReference type="Gene3D" id="1.10.10.10">
    <property type="entry name" value="Winged helix-like DNA-binding domain superfamily/Winged helix DNA-binding domain"/>
    <property type="match status" value="1"/>
</dbReference>
<evidence type="ECO:0000256" key="6">
    <source>
        <dbReference type="ARBA" id="ARBA00022840"/>
    </source>
</evidence>
<keyword evidence="5" id="KW-0611">Plant defense</keyword>
<dbReference type="AlphaFoldDB" id="A0A1R3JII4"/>
<dbReference type="Pfam" id="PF13855">
    <property type="entry name" value="LRR_8"/>
    <property type="match status" value="1"/>
</dbReference>
<dbReference type="SUPFAM" id="SSF52540">
    <property type="entry name" value="P-loop containing nucleoside triphosphate hydrolases"/>
    <property type="match status" value="1"/>
</dbReference>
<dbReference type="InterPro" id="IPR057135">
    <property type="entry name" value="At4g27190-like_LRR"/>
</dbReference>
<dbReference type="OrthoDB" id="1926275at2759"/>
<organism evidence="11 12">
    <name type="scientific">Corchorus olitorius</name>
    <dbReference type="NCBI Taxonomy" id="93759"/>
    <lineage>
        <taxon>Eukaryota</taxon>
        <taxon>Viridiplantae</taxon>
        <taxon>Streptophyta</taxon>
        <taxon>Embryophyta</taxon>
        <taxon>Tracheophyta</taxon>
        <taxon>Spermatophyta</taxon>
        <taxon>Magnoliopsida</taxon>
        <taxon>eudicotyledons</taxon>
        <taxon>Gunneridae</taxon>
        <taxon>Pentapetalae</taxon>
        <taxon>rosids</taxon>
        <taxon>malvids</taxon>
        <taxon>Malvales</taxon>
        <taxon>Malvaceae</taxon>
        <taxon>Grewioideae</taxon>
        <taxon>Apeibeae</taxon>
        <taxon>Corchorus</taxon>
    </lineage>
</organism>
<evidence type="ECO:0000313" key="12">
    <source>
        <dbReference type="Proteomes" id="UP000187203"/>
    </source>
</evidence>
<dbReference type="InterPro" id="IPR042197">
    <property type="entry name" value="Apaf_helical"/>
</dbReference>
<dbReference type="FunFam" id="3.40.50.300:FF:001091">
    <property type="entry name" value="Probable disease resistance protein At1g61300"/>
    <property type="match status" value="1"/>
</dbReference>
<dbReference type="InterPro" id="IPR058922">
    <property type="entry name" value="WHD_DRP"/>
</dbReference>
<keyword evidence="4" id="KW-0547">Nucleotide-binding</keyword>
<dbReference type="Pfam" id="PF23247">
    <property type="entry name" value="LRR_RPS2"/>
    <property type="match status" value="1"/>
</dbReference>
<feature type="coiled-coil region" evidence="7">
    <location>
        <begin position="25"/>
        <end position="87"/>
    </location>
</feature>
<protein>
    <submittedName>
        <fullName evidence="11">Disease resistance protein</fullName>
    </submittedName>
</protein>
<dbReference type="InterPro" id="IPR002182">
    <property type="entry name" value="NB-ARC"/>
</dbReference>
<dbReference type="Proteomes" id="UP000187203">
    <property type="component" value="Unassembled WGS sequence"/>
</dbReference>
<comment type="similarity">
    <text evidence="1">Belongs to the disease resistance NB-LRR family.</text>
</comment>
<evidence type="ECO:0000256" key="5">
    <source>
        <dbReference type="ARBA" id="ARBA00022821"/>
    </source>
</evidence>
<evidence type="ECO:0000313" key="11">
    <source>
        <dbReference type="EMBL" id="OMO94623.1"/>
    </source>
</evidence>
<evidence type="ECO:0000256" key="3">
    <source>
        <dbReference type="ARBA" id="ARBA00022737"/>
    </source>
</evidence>
<dbReference type="Pfam" id="PF23559">
    <property type="entry name" value="WHD_DRP"/>
    <property type="match status" value="1"/>
</dbReference>
<dbReference type="Pfam" id="PF00931">
    <property type="entry name" value="NB-ARC"/>
    <property type="match status" value="1"/>
</dbReference>
<evidence type="ECO:0000256" key="7">
    <source>
        <dbReference type="SAM" id="Coils"/>
    </source>
</evidence>
<keyword evidence="3" id="KW-0677">Repeat</keyword>
<keyword evidence="7" id="KW-0175">Coiled coil</keyword>
<name>A0A1R3JII4_9ROSI</name>
<feature type="domain" description="NB-ARC" evidence="8">
    <location>
        <begin position="148"/>
        <end position="315"/>
    </location>
</feature>
<dbReference type="SMART" id="SM00369">
    <property type="entry name" value="LRR_TYP"/>
    <property type="match status" value="3"/>
</dbReference>
<dbReference type="PANTHER" id="PTHR33463">
    <property type="entry name" value="NB-ARC DOMAIN-CONTAINING PROTEIN-RELATED"/>
    <property type="match status" value="1"/>
</dbReference>
<evidence type="ECO:0000259" key="8">
    <source>
        <dbReference type="Pfam" id="PF00931"/>
    </source>
</evidence>
<feature type="domain" description="Disease resistance protein winged helix" evidence="10">
    <location>
        <begin position="402"/>
        <end position="474"/>
    </location>
</feature>
<keyword evidence="6" id="KW-0067">ATP-binding</keyword>
<reference evidence="12" key="1">
    <citation type="submission" date="2013-09" db="EMBL/GenBank/DDBJ databases">
        <title>Corchorus olitorius genome sequencing.</title>
        <authorList>
            <person name="Alam M."/>
            <person name="Haque M.S."/>
            <person name="Islam M.S."/>
            <person name="Emdad E.M."/>
            <person name="Islam M.M."/>
            <person name="Ahmed B."/>
            <person name="Halim A."/>
            <person name="Hossen Q.M.M."/>
            <person name="Hossain M.Z."/>
            <person name="Ahmed R."/>
            <person name="Khan M.M."/>
            <person name="Islam R."/>
            <person name="Rashid M.M."/>
            <person name="Khan S.A."/>
            <person name="Rahman M.S."/>
            <person name="Alam M."/>
            <person name="Yahiya A.S."/>
            <person name="Khan M.S."/>
            <person name="Azam M.S."/>
            <person name="Haque T."/>
            <person name="Lashkar M.Z.H."/>
            <person name="Akhand A.I."/>
            <person name="Morshed G."/>
            <person name="Roy S."/>
            <person name="Uddin K.S."/>
            <person name="Rabeya T."/>
            <person name="Hossain A.S."/>
            <person name="Chowdhury A."/>
            <person name="Snigdha A.R."/>
            <person name="Mortoza M.S."/>
            <person name="Matin S.A."/>
            <person name="Hoque S.M.E."/>
            <person name="Islam M.K."/>
            <person name="Roy D.K."/>
            <person name="Haider R."/>
            <person name="Moosa M.M."/>
            <person name="Elias S.M."/>
            <person name="Hasan A.M."/>
            <person name="Jahan S."/>
            <person name="Shafiuddin M."/>
            <person name="Mahmood N."/>
            <person name="Shommy N.S."/>
        </authorList>
    </citation>
    <scope>NUCLEOTIDE SEQUENCE [LARGE SCALE GENOMIC DNA]</scope>
    <source>
        <strain evidence="12">cv. O-4</strain>
    </source>
</reference>
<accession>A0A1R3JII4</accession>
<keyword evidence="2" id="KW-0433">Leucine-rich repeat</keyword>
<sequence>MEFLGPILDLIKCFGGPTHRYLDNHLKLEKNVNELRSRLDDLNIRKQDLELRKEAEVHSRKVVKKEVEKWFEQVQKMNTEMQKIEERYRVVRYLSRARLGKRVCRKIEEVKAIHQQGSFPEGVAVDYRPAASGVTFPTTILEGEVNVKEQIWAYLVDSNYDVGMIGVCGMGGIGKTTIMKHINNQLLEKNMFEKVVWVTVSKELNVFKLQQDIADAMDGSSSLPENGPGSRAAELMKILERKRHVLILDDVWQRFSLLDVGIPRPTLLHSGSKLVLTSRSIEVCKSMGCNKVVKVQPLQEQESLNLFLNHVGHNVLENPTLEEIVKLVVHQCGGLPLAIVTIAACMKGVDDDICEWRNALNELRHRVKSVKGLETEIFECLMFSYDRLGDPKLQNCFLYCSLYPEDYEIERIELIEKWIDEGLLDEFGTRQAMHDRGNSILNKLENNCLLEGATTINNDLRRKVRMHDVLRDMALWIKRAGRKFMVKAGLQLKEVPSEHEWTSDLEKVSLMNNSLSEIPPHISPKCYNLTTLLLQKNNKLEKIAECFFQQMPKLKVLDLSYTRILELPNSVSNLNHLASLVLRNCDRLRYVCSLAKLKALRKLDLFNTAIKEIPHGIEMLTNLTYLNLYSKDLKELPVEILPMFSHLQHLAITLNIKGEEAAKLRKLEVFLGCFYEQEEFEEYAKSMLDHQGPKHYLVAVGSGKPDYFYFDDGASRLIQNPKLNKEVCFINCKMGSQDLVLLPHDVKYVSIEECHGLKSLSNICLLHEGNELKSCYIRNCEGVECLIDLSLSSCNSVLQNLEKLQLEDLRNLRELVREEAALASTFQNPMQPAMFSCLKSFYLRKCSSMKKLWSLEMLQGLQNLEEIDVSLCENMEKIIESKEEEEEGNDRTIILPKLRKLCLFKLPELRSICRFGVMIPTDCLQYLEVMECRKLKRIPLSLPLHENGRQESCRLEEIVLYPEEWWNSLEWDDPNVKDMLLPFHLAEQQLNSDCFHHHKGIALALLVMKIEERYRVVRYLSRARLGTRVCQKIEEVKAIQQQGSFPEGVAVDHRHAASGVTFPTAILILQGRRRFTRTQIGVRCPPENIPSCLLYHLVDTHLNT</sequence>
<dbReference type="PANTHER" id="PTHR33463:SF187">
    <property type="entry name" value="AND NB-ARC DOMAIN DISEASE RESISTANCE PROTEIN, PUTATIVE-RELATED"/>
    <property type="match status" value="1"/>
</dbReference>
<evidence type="ECO:0000256" key="2">
    <source>
        <dbReference type="ARBA" id="ARBA00022614"/>
    </source>
</evidence>
<dbReference type="STRING" id="93759.A0A1R3JII4"/>
<dbReference type="FunFam" id="1.10.10.10:FF:000322">
    <property type="entry name" value="Probable disease resistance protein At1g63360"/>
    <property type="match status" value="1"/>
</dbReference>
<evidence type="ECO:0000259" key="9">
    <source>
        <dbReference type="Pfam" id="PF23247"/>
    </source>
</evidence>
<dbReference type="EMBL" id="AWUE01015992">
    <property type="protein sequence ID" value="OMO94623.1"/>
    <property type="molecule type" value="Genomic_DNA"/>
</dbReference>
<dbReference type="InterPro" id="IPR027417">
    <property type="entry name" value="P-loop_NTPase"/>
</dbReference>
<evidence type="ECO:0000259" key="10">
    <source>
        <dbReference type="Pfam" id="PF23559"/>
    </source>
</evidence>
<dbReference type="Gene3D" id="3.80.10.10">
    <property type="entry name" value="Ribonuclease Inhibitor"/>
    <property type="match status" value="2"/>
</dbReference>